<dbReference type="GO" id="GO:0046686">
    <property type="term" value="P:response to cadmium ion"/>
    <property type="evidence" value="ECO:0007669"/>
    <property type="project" value="InterPro"/>
</dbReference>
<gene>
    <name evidence="2" type="ORF">AcdelDRAFT_2186</name>
</gene>
<dbReference type="OrthoDB" id="6717343at2"/>
<evidence type="ECO:0000313" key="2">
    <source>
        <dbReference type="EMBL" id="EER60247.1"/>
    </source>
</evidence>
<sequence>MRRFLILFLLALLPFQFVWGAAASYCQHEQAQGVRHFGHHVHKHEGKLLKAASDNSTADRKNIAGDDDPDCASCHLSCVPPLVQAVVVVGVDVGELLRALPGIARTPYIPSPIERPNWTLAA</sequence>
<comment type="caution">
    <text evidence="2">The sequence shown here is derived from an EMBL/GenBank/DDBJ whole genome shotgun (WGS) entry which is preliminary data.</text>
</comment>
<dbReference type="EMBL" id="ACQT01000066">
    <property type="protein sequence ID" value="EER60247.1"/>
    <property type="molecule type" value="Genomic_DNA"/>
</dbReference>
<dbReference type="InterPro" id="IPR055013">
    <property type="entry name" value="CzcI"/>
</dbReference>
<proteinExistence type="predicted"/>
<dbReference type="AlphaFoldDB" id="C5T5K6"/>
<name>C5T5K6_ACIDE</name>
<organism evidence="2 3">
    <name type="scientific">Acidovorax delafieldii 2AN</name>
    <dbReference type="NCBI Taxonomy" id="573060"/>
    <lineage>
        <taxon>Bacteria</taxon>
        <taxon>Pseudomonadati</taxon>
        <taxon>Pseudomonadota</taxon>
        <taxon>Betaproteobacteria</taxon>
        <taxon>Burkholderiales</taxon>
        <taxon>Comamonadaceae</taxon>
        <taxon>Acidovorax</taxon>
    </lineage>
</organism>
<dbReference type="NCBIfam" id="NF045614">
    <property type="entry name" value="efflu_CzcI_Cupr"/>
    <property type="match status" value="1"/>
</dbReference>
<keyword evidence="1" id="KW-0732">Signal</keyword>
<keyword evidence="3" id="KW-1185">Reference proteome</keyword>
<evidence type="ECO:0008006" key="4">
    <source>
        <dbReference type="Google" id="ProtNLM"/>
    </source>
</evidence>
<protein>
    <recommendedName>
        <fullName evidence="4">Cobalt-zinc-cadmium resistance protein</fullName>
    </recommendedName>
</protein>
<feature type="chain" id="PRO_5002957028" description="Cobalt-zinc-cadmium resistance protein" evidence="1">
    <location>
        <begin position="21"/>
        <end position="122"/>
    </location>
</feature>
<evidence type="ECO:0000256" key="1">
    <source>
        <dbReference type="SAM" id="SignalP"/>
    </source>
</evidence>
<dbReference type="RefSeq" id="WP_005796443.1">
    <property type="nucleotide sequence ID" value="NZ_ACQT01000066.1"/>
</dbReference>
<feature type="signal peptide" evidence="1">
    <location>
        <begin position="1"/>
        <end position="20"/>
    </location>
</feature>
<evidence type="ECO:0000313" key="3">
    <source>
        <dbReference type="Proteomes" id="UP000003856"/>
    </source>
</evidence>
<accession>C5T5K6</accession>
<reference evidence="2 3" key="1">
    <citation type="submission" date="2009-05" db="EMBL/GenBank/DDBJ databases">
        <title>The draft genome of Acidovorax delafieldii 2AN.</title>
        <authorList>
            <consortium name="US DOE Joint Genome Institute (JGI-PGF)"/>
            <person name="Lucas S."/>
            <person name="Copeland A."/>
            <person name="Lapidus A."/>
            <person name="Glavina del Rio T."/>
            <person name="Tice H."/>
            <person name="Bruce D."/>
            <person name="Goodwin L."/>
            <person name="Pitluck S."/>
            <person name="Larimer F."/>
            <person name="Land M.L."/>
            <person name="Hauser L."/>
            <person name="Shelobolina E.S."/>
            <person name="Picardal F."/>
            <person name="Roden E."/>
            <person name="Emerson D."/>
        </authorList>
    </citation>
    <scope>NUCLEOTIDE SEQUENCE [LARGE SCALE GENOMIC DNA]</scope>
    <source>
        <strain evidence="2 3">2AN</strain>
    </source>
</reference>
<dbReference type="PATRIC" id="fig|573060.9.peg.2929"/>
<dbReference type="Proteomes" id="UP000003856">
    <property type="component" value="Unassembled WGS sequence"/>
</dbReference>